<evidence type="ECO:0000256" key="3">
    <source>
        <dbReference type="SAM" id="SignalP"/>
    </source>
</evidence>
<comment type="similarity">
    <text evidence="1">Belongs to the N-acetylmuramoyl-L-alanine amidase 2 family.</text>
</comment>
<dbReference type="InterPro" id="IPR015510">
    <property type="entry name" value="PGRP"/>
</dbReference>
<dbReference type="InterPro" id="IPR006619">
    <property type="entry name" value="PGRP_domain_met/bac"/>
</dbReference>
<dbReference type="Proteomes" id="UP000324106">
    <property type="component" value="Chromosome"/>
</dbReference>
<reference evidence="5 6" key="1">
    <citation type="submission" date="2018-05" db="EMBL/GenBank/DDBJ databases">
        <title>Streptomyces venezuelae.</title>
        <authorList>
            <person name="Kim W."/>
            <person name="Lee N."/>
            <person name="Cho B.-K."/>
        </authorList>
    </citation>
    <scope>NUCLEOTIDE SEQUENCE [LARGE SCALE GENOMIC DNA]</scope>
    <source>
        <strain evidence="5 6">ATCC 15068</strain>
    </source>
</reference>
<dbReference type="SUPFAM" id="SSF55846">
    <property type="entry name" value="N-acetylmuramoyl-L-alanine amidase-like"/>
    <property type="match status" value="1"/>
</dbReference>
<dbReference type="EMBL" id="CP029194">
    <property type="protein sequence ID" value="QES21863.1"/>
    <property type="molecule type" value="Genomic_DNA"/>
</dbReference>
<dbReference type="SMART" id="SM00701">
    <property type="entry name" value="PGRP"/>
    <property type="match status" value="1"/>
</dbReference>
<evidence type="ECO:0000256" key="1">
    <source>
        <dbReference type="ARBA" id="ARBA00007553"/>
    </source>
</evidence>
<dbReference type="RefSeq" id="WP_150269660.1">
    <property type="nucleotide sequence ID" value="NZ_CP029194.1"/>
</dbReference>
<feature type="region of interest" description="Disordered" evidence="2">
    <location>
        <begin position="35"/>
        <end position="75"/>
    </location>
</feature>
<feature type="chain" id="PRO_5025025842" evidence="3">
    <location>
        <begin position="25"/>
        <end position="462"/>
    </location>
</feature>
<dbReference type="GO" id="GO:0008745">
    <property type="term" value="F:N-acetylmuramoyl-L-alanine amidase activity"/>
    <property type="evidence" value="ECO:0007669"/>
    <property type="project" value="InterPro"/>
</dbReference>
<dbReference type="PANTHER" id="PTHR11022">
    <property type="entry name" value="PEPTIDOGLYCAN RECOGNITION PROTEIN"/>
    <property type="match status" value="1"/>
</dbReference>
<dbReference type="GO" id="GO:0008270">
    <property type="term" value="F:zinc ion binding"/>
    <property type="evidence" value="ECO:0007669"/>
    <property type="project" value="InterPro"/>
</dbReference>
<evidence type="ECO:0000259" key="4">
    <source>
        <dbReference type="SMART" id="SM00701"/>
    </source>
</evidence>
<dbReference type="OrthoDB" id="514320at2"/>
<feature type="signal peptide" evidence="3">
    <location>
        <begin position="1"/>
        <end position="24"/>
    </location>
</feature>
<accession>A0A5P2AUJ0</accession>
<protein>
    <submittedName>
        <fullName evidence="5">N-acetylmuramoyl-L-alanine amidase</fullName>
    </submittedName>
</protein>
<feature type="region of interest" description="Disordered" evidence="2">
    <location>
        <begin position="124"/>
        <end position="149"/>
    </location>
</feature>
<evidence type="ECO:0000256" key="2">
    <source>
        <dbReference type="SAM" id="MobiDB-lite"/>
    </source>
</evidence>
<proteinExistence type="inferred from homology"/>
<dbReference type="InterPro" id="IPR036505">
    <property type="entry name" value="Amidase/PGRP_sf"/>
</dbReference>
<dbReference type="GO" id="GO:0009253">
    <property type="term" value="P:peptidoglycan catabolic process"/>
    <property type="evidence" value="ECO:0007669"/>
    <property type="project" value="InterPro"/>
</dbReference>
<dbReference type="CDD" id="cd06583">
    <property type="entry name" value="PGRP"/>
    <property type="match status" value="1"/>
</dbReference>
<dbReference type="Gene3D" id="3.40.80.10">
    <property type="entry name" value="Peptidoglycan recognition protein-like"/>
    <property type="match status" value="1"/>
</dbReference>
<gene>
    <name evidence="5" type="ORF">DEJ46_24415</name>
</gene>
<feature type="domain" description="Peptidoglycan recognition protein family" evidence="4">
    <location>
        <begin position="266"/>
        <end position="414"/>
    </location>
</feature>
<dbReference type="PANTHER" id="PTHR11022:SF41">
    <property type="entry name" value="PEPTIDOGLYCAN-RECOGNITION PROTEIN LC-RELATED"/>
    <property type="match status" value="1"/>
</dbReference>
<dbReference type="AlphaFoldDB" id="A0A5P2AUJ0"/>
<dbReference type="InterPro" id="IPR002502">
    <property type="entry name" value="Amidase_domain"/>
</dbReference>
<name>A0A5P2AUJ0_STRVZ</name>
<sequence>MRASLATSIAVTCAAVLALPVSLAAPAAATAPPEAVALPPGPERLPGSTQSLPLEPLHGSVRGFGGRAGSDPAERGLARRDVRPFSLLGVVWDDPVAALHGTVQVRTRATGGGAWSPWQDVETHNDEHGADPETTEGAGRALKGSTAPLWVGDSDGVEIRVRGEEQLPEGLRLELVHPGTDPGDAVPQVRTAAAPDGPTAAEAAASAVNSQLAPYGAAWIPALSKEATEVTFRHFPEIFAPARPAEPAKVTPVAAAPAKPYIGPRPKIITRKGWGADEKLREKGFVYTKSIKAAFVHHSATGNNYTCRQAPSVLRSIYRYHVQSSGWRDFGYNFAIDKCGTIYEGRAGGVAKPVLGAHTLGFNTNSMGVAVLGSYDKSTPPAAVLTAVARLTAWKLGLHGVNPNSTTYLTSGGGNLYKKGTKVKLRTIAGHRDGFATACPGARLYGKLGTARTTSAKYQGRR</sequence>
<dbReference type="Pfam" id="PF01510">
    <property type="entry name" value="Amidase_2"/>
    <property type="match status" value="1"/>
</dbReference>
<evidence type="ECO:0000313" key="5">
    <source>
        <dbReference type="EMBL" id="QES21863.1"/>
    </source>
</evidence>
<organism evidence="5 6">
    <name type="scientific">Streptomyces venezuelae</name>
    <dbReference type="NCBI Taxonomy" id="54571"/>
    <lineage>
        <taxon>Bacteria</taxon>
        <taxon>Bacillati</taxon>
        <taxon>Actinomycetota</taxon>
        <taxon>Actinomycetes</taxon>
        <taxon>Kitasatosporales</taxon>
        <taxon>Streptomycetaceae</taxon>
        <taxon>Streptomyces</taxon>
    </lineage>
</organism>
<evidence type="ECO:0000313" key="6">
    <source>
        <dbReference type="Proteomes" id="UP000324106"/>
    </source>
</evidence>
<keyword evidence="3" id="KW-0732">Signal</keyword>